<dbReference type="EMBL" id="AAOA02000003">
    <property type="protein sequence ID" value="EAQ96080.2"/>
    <property type="molecule type" value="Genomic_DNA"/>
</dbReference>
<keyword evidence="1" id="KW-0472">Membrane</keyword>
<evidence type="ECO:0000313" key="3">
    <source>
        <dbReference type="Proteomes" id="UP000019205"/>
    </source>
</evidence>
<dbReference type="RefSeq" id="WP_009024492.1">
    <property type="nucleotide sequence ID" value="NZ_CM002299.1"/>
</dbReference>
<reference evidence="2 3" key="1">
    <citation type="journal article" date="2007" name="Proc. Natl. Acad. Sci. U.S.A.">
        <title>Characterization of a marine gammaproteobacterium capable of aerobic anoxygenic photosynthesis.</title>
        <authorList>
            <person name="Fuchs B.M."/>
            <person name="Spring S."/>
            <person name="Teeling H."/>
            <person name="Quast C."/>
            <person name="Wulf J."/>
            <person name="Schattenhofer M."/>
            <person name="Yan S."/>
            <person name="Ferriera S."/>
            <person name="Johnson J."/>
            <person name="Glockner F.O."/>
            <person name="Amann R."/>
        </authorList>
    </citation>
    <scope>NUCLEOTIDE SEQUENCE [LARGE SCALE GENOMIC DNA]</scope>
    <source>
        <strain evidence="2">KT71</strain>
    </source>
</reference>
<dbReference type="eggNOG" id="ENOG50342P6">
    <property type="taxonomic scope" value="Bacteria"/>
</dbReference>
<reference evidence="2 3" key="2">
    <citation type="journal article" date="2009" name="PLoS ONE">
        <title>The photosynthetic apparatus and its regulation in the aerobic gammaproteobacterium Congregibacter litoralis gen. nov., sp. nov.</title>
        <authorList>
            <person name="Spring S."/>
            <person name="Lunsdorf H."/>
            <person name="Fuchs B.M."/>
            <person name="Tindall B.J."/>
        </authorList>
    </citation>
    <scope>NUCLEOTIDE SEQUENCE [LARGE SCALE GENOMIC DNA]</scope>
    <source>
        <strain evidence="2">KT71</strain>
    </source>
</reference>
<keyword evidence="3" id="KW-1185">Reference proteome</keyword>
<name>A4AD27_9GAMM</name>
<dbReference type="HOGENOM" id="CLU_2435765_0_0_6"/>
<evidence type="ECO:0000313" key="2">
    <source>
        <dbReference type="EMBL" id="EAQ96080.2"/>
    </source>
</evidence>
<protein>
    <submittedName>
        <fullName evidence="2">Uncharacterized protein</fullName>
    </submittedName>
</protein>
<dbReference type="STRING" id="314285.KT71_08490"/>
<feature type="transmembrane region" description="Helical" evidence="1">
    <location>
        <begin position="6"/>
        <end position="21"/>
    </location>
</feature>
<dbReference type="Proteomes" id="UP000019205">
    <property type="component" value="Chromosome"/>
</dbReference>
<dbReference type="OrthoDB" id="7074352at2"/>
<sequence>MSEFNFWMIMFGVYVVAYYVRDLRRLHKRVKTLSPECSCWATWLALGLSKRLLLSTARSVAQSMCALVGVSIVSGDFDGERVE</sequence>
<comment type="caution">
    <text evidence="2">The sequence shown here is derived from an EMBL/GenBank/DDBJ whole genome shotgun (WGS) entry which is preliminary data.</text>
</comment>
<proteinExistence type="predicted"/>
<evidence type="ECO:0000256" key="1">
    <source>
        <dbReference type="SAM" id="Phobius"/>
    </source>
</evidence>
<accession>A4AD27</accession>
<dbReference type="AlphaFoldDB" id="A4AD27"/>
<organism evidence="2 3">
    <name type="scientific">Congregibacter litoralis KT71</name>
    <dbReference type="NCBI Taxonomy" id="314285"/>
    <lineage>
        <taxon>Bacteria</taxon>
        <taxon>Pseudomonadati</taxon>
        <taxon>Pseudomonadota</taxon>
        <taxon>Gammaproteobacteria</taxon>
        <taxon>Cellvibrionales</taxon>
        <taxon>Halieaceae</taxon>
        <taxon>Congregibacter</taxon>
    </lineage>
</organism>
<keyword evidence="1" id="KW-0812">Transmembrane</keyword>
<keyword evidence="1" id="KW-1133">Transmembrane helix</keyword>
<gene>
    <name evidence="2" type="ORF">KT71_08490</name>
</gene>